<accession>A0A0D3AP16</accession>
<feature type="transmembrane region" description="Helical" evidence="1">
    <location>
        <begin position="12"/>
        <end position="33"/>
    </location>
</feature>
<evidence type="ECO:0000313" key="3">
    <source>
        <dbReference type="Proteomes" id="UP000032141"/>
    </source>
</evidence>
<keyword evidence="3" id="KW-1185">Reference proteome</keyword>
<dbReference type="Proteomes" id="UP000032141">
    <property type="component" value="Chromosome C2"/>
</dbReference>
<proteinExistence type="predicted"/>
<keyword evidence="1" id="KW-1133">Transmembrane helix</keyword>
<keyword evidence="1" id="KW-0472">Membrane</keyword>
<reference evidence="2" key="2">
    <citation type="submission" date="2015-03" db="UniProtKB">
        <authorList>
            <consortium name="EnsemblPlants"/>
        </authorList>
    </citation>
    <scope>IDENTIFICATION</scope>
</reference>
<dbReference type="AlphaFoldDB" id="A0A0D3AP16"/>
<dbReference type="EnsemblPlants" id="Bo2g061170.1">
    <property type="protein sequence ID" value="Bo2g061170.1"/>
    <property type="gene ID" value="Bo2g061170"/>
</dbReference>
<reference evidence="2 3" key="1">
    <citation type="journal article" date="2014" name="Genome Biol.">
        <title>Transcriptome and methylome profiling reveals relics of genome dominance in the mesopolyploid Brassica oleracea.</title>
        <authorList>
            <person name="Parkin I.A."/>
            <person name="Koh C."/>
            <person name="Tang H."/>
            <person name="Robinson S.J."/>
            <person name="Kagale S."/>
            <person name="Clarke W.E."/>
            <person name="Town C.D."/>
            <person name="Nixon J."/>
            <person name="Krishnakumar V."/>
            <person name="Bidwell S.L."/>
            <person name="Denoeud F."/>
            <person name="Belcram H."/>
            <person name="Links M.G."/>
            <person name="Just J."/>
            <person name="Clarke C."/>
            <person name="Bender T."/>
            <person name="Huebert T."/>
            <person name="Mason A.S."/>
            <person name="Pires J.C."/>
            <person name="Barker G."/>
            <person name="Moore J."/>
            <person name="Walley P.G."/>
            <person name="Manoli S."/>
            <person name="Batley J."/>
            <person name="Edwards D."/>
            <person name="Nelson M.N."/>
            <person name="Wang X."/>
            <person name="Paterson A.H."/>
            <person name="King G."/>
            <person name="Bancroft I."/>
            <person name="Chalhoub B."/>
            <person name="Sharpe A.G."/>
        </authorList>
    </citation>
    <scope>NUCLEOTIDE SEQUENCE</scope>
    <source>
        <strain evidence="2 3">cv. TO1000</strain>
    </source>
</reference>
<dbReference type="HOGENOM" id="CLU_2691181_0_0_1"/>
<evidence type="ECO:0000256" key="1">
    <source>
        <dbReference type="SAM" id="Phobius"/>
    </source>
</evidence>
<evidence type="ECO:0000313" key="2">
    <source>
        <dbReference type="EnsemblPlants" id="Bo2g061170.1"/>
    </source>
</evidence>
<sequence length="74" mass="8601">MDLSVKWCIGSHLIEFEVVTLSFFSQMTASLIIDFSSHYWFLLFPVTLWVCAWILNQYEAVRLLESCGHHAYGV</sequence>
<keyword evidence="1" id="KW-0812">Transmembrane</keyword>
<name>A0A0D3AP16_BRAOL</name>
<dbReference type="Gramene" id="Bo2g061170.1">
    <property type="protein sequence ID" value="Bo2g061170.1"/>
    <property type="gene ID" value="Bo2g061170"/>
</dbReference>
<protein>
    <submittedName>
        <fullName evidence="2">Uncharacterized protein</fullName>
    </submittedName>
</protein>
<organism evidence="2 3">
    <name type="scientific">Brassica oleracea var. oleracea</name>
    <dbReference type="NCBI Taxonomy" id="109376"/>
    <lineage>
        <taxon>Eukaryota</taxon>
        <taxon>Viridiplantae</taxon>
        <taxon>Streptophyta</taxon>
        <taxon>Embryophyta</taxon>
        <taxon>Tracheophyta</taxon>
        <taxon>Spermatophyta</taxon>
        <taxon>Magnoliopsida</taxon>
        <taxon>eudicotyledons</taxon>
        <taxon>Gunneridae</taxon>
        <taxon>Pentapetalae</taxon>
        <taxon>rosids</taxon>
        <taxon>malvids</taxon>
        <taxon>Brassicales</taxon>
        <taxon>Brassicaceae</taxon>
        <taxon>Brassiceae</taxon>
        <taxon>Brassica</taxon>
    </lineage>
</organism>
<feature type="transmembrane region" description="Helical" evidence="1">
    <location>
        <begin position="39"/>
        <end position="56"/>
    </location>
</feature>